<dbReference type="Gene3D" id="1.10.357.10">
    <property type="entry name" value="Tetracycline Repressor, domain 2"/>
    <property type="match status" value="1"/>
</dbReference>
<dbReference type="RefSeq" id="WP_013115342.1">
    <property type="nucleotide sequence ID" value="NC_014151.1"/>
</dbReference>
<keyword evidence="1" id="KW-0805">Transcription regulation</keyword>
<organism evidence="6 7">
    <name type="scientific">Cellulomonas flavigena (strain ATCC 482 / DSM 20109 / BCRC 11376 / JCM 18109 / NBRC 3775 / NCIMB 8073 / NRS 134)</name>
    <dbReference type="NCBI Taxonomy" id="446466"/>
    <lineage>
        <taxon>Bacteria</taxon>
        <taxon>Bacillati</taxon>
        <taxon>Actinomycetota</taxon>
        <taxon>Actinomycetes</taxon>
        <taxon>Micrococcales</taxon>
        <taxon>Cellulomonadaceae</taxon>
        <taxon>Cellulomonas</taxon>
    </lineage>
</organism>
<dbReference type="PANTHER" id="PTHR47506:SF6">
    <property type="entry name" value="HTH-TYPE TRANSCRIPTIONAL REPRESSOR NEMR"/>
    <property type="match status" value="1"/>
</dbReference>
<evidence type="ECO:0000259" key="5">
    <source>
        <dbReference type="PROSITE" id="PS50977"/>
    </source>
</evidence>
<evidence type="ECO:0000256" key="4">
    <source>
        <dbReference type="PROSITE-ProRule" id="PRU00335"/>
    </source>
</evidence>
<dbReference type="KEGG" id="cfl:Cfla_0088"/>
<gene>
    <name evidence="6" type="ordered locus">Cfla_0088</name>
</gene>
<keyword evidence="3" id="KW-0804">Transcription</keyword>
<dbReference type="AlphaFoldDB" id="D5UFP9"/>
<evidence type="ECO:0000313" key="7">
    <source>
        <dbReference type="Proteomes" id="UP000000849"/>
    </source>
</evidence>
<dbReference type="Gene3D" id="1.10.10.60">
    <property type="entry name" value="Homeodomain-like"/>
    <property type="match status" value="1"/>
</dbReference>
<dbReference type="Pfam" id="PF00440">
    <property type="entry name" value="TetR_N"/>
    <property type="match status" value="1"/>
</dbReference>
<evidence type="ECO:0000256" key="2">
    <source>
        <dbReference type="ARBA" id="ARBA00023125"/>
    </source>
</evidence>
<dbReference type="HOGENOM" id="CLU_069356_4_1_11"/>
<dbReference type="PROSITE" id="PS50977">
    <property type="entry name" value="HTH_TETR_2"/>
    <property type="match status" value="1"/>
</dbReference>
<keyword evidence="2 4" id="KW-0238">DNA-binding</keyword>
<dbReference type="Proteomes" id="UP000000849">
    <property type="component" value="Chromosome"/>
</dbReference>
<dbReference type="SUPFAM" id="SSF48498">
    <property type="entry name" value="Tetracyclin repressor-like, C-terminal domain"/>
    <property type="match status" value="1"/>
</dbReference>
<accession>D5UFP9</accession>
<evidence type="ECO:0000313" key="6">
    <source>
        <dbReference type="EMBL" id="ADG73008.1"/>
    </source>
</evidence>
<dbReference type="PANTHER" id="PTHR47506">
    <property type="entry name" value="TRANSCRIPTIONAL REGULATORY PROTEIN"/>
    <property type="match status" value="1"/>
</dbReference>
<dbReference type="eggNOG" id="COG1309">
    <property type="taxonomic scope" value="Bacteria"/>
</dbReference>
<dbReference type="EMBL" id="CP001964">
    <property type="protein sequence ID" value="ADG73008.1"/>
    <property type="molecule type" value="Genomic_DNA"/>
</dbReference>
<name>D5UFP9_CELFN</name>
<dbReference type="InterPro" id="IPR009057">
    <property type="entry name" value="Homeodomain-like_sf"/>
</dbReference>
<evidence type="ECO:0000256" key="1">
    <source>
        <dbReference type="ARBA" id="ARBA00023015"/>
    </source>
</evidence>
<dbReference type="GO" id="GO:0003677">
    <property type="term" value="F:DNA binding"/>
    <property type="evidence" value="ECO:0007669"/>
    <property type="project" value="UniProtKB-UniRule"/>
</dbReference>
<dbReference type="InterPro" id="IPR011075">
    <property type="entry name" value="TetR_C"/>
</dbReference>
<feature type="DNA-binding region" description="H-T-H motif" evidence="4">
    <location>
        <begin position="33"/>
        <end position="52"/>
    </location>
</feature>
<keyword evidence="7" id="KW-1185">Reference proteome</keyword>
<dbReference type="STRING" id="446466.Cfla_0088"/>
<protein>
    <submittedName>
        <fullName evidence="6">Transcriptional regulator, TetR family</fullName>
    </submittedName>
</protein>
<sequence>MVEHTLPKGRRTREAVLARGVELACRVGLGGLTIGGLADEVGMSKSGMYAHFGSKVALQLAVLDAAAEDFATTVVLPALRAPRGEPRVRALAERWIACGIERRPGGCLFVKASTELDEQDGPVRDRLRDQHRQLADSIARIVAGGVTEGQFRADTDTAQFATDLHGVMLGLYHGHRLLEDPAAEQHARTAIDRLLAAVRSSPRAGAP</sequence>
<evidence type="ECO:0000256" key="3">
    <source>
        <dbReference type="ARBA" id="ARBA00023163"/>
    </source>
</evidence>
<dbReference type="InterPro" id="IPR001647">
    <property type="entry name" value="HTH_TetR"/>
</dbReference>
<dbReference type="SUPFAM" id="SSF46689">
    <property type="entry name" value="Homeodomain-like"/>
    <property type="match status" value="1"/>
</dbReference>
<feature type="domain" description="HTH tetR-type" evidence="5">
    <location>
        <begin position="10"/>
        <end position="70"/>
    </location>
</feature>
<dbReference type="Pfam" id="PF16925">
    <property type="entry name" value="TetR_C_13"/>
    <property type="match status" value="1"/>
</dbReference>
<dbReference type="InterPro" id="IPR036271">
    <property type="entry name" value="Tet_transcr_reg_TetR-rel_C_sf"/>
</dbReference>
<reference evidence="6 7" key="1">
    <citation type="journal article" date="2010" name="Stand. Genomic Sci.">
        <title>Complete genome sequence of Cellulomonas flavigena type strain (134).</title>
        <authorList>
            <person name="Abt B."/>
            <person name="Foster B."/>
            <person name="Lapidus A."/>
            <person name="Clum A."/>
            <person name="Sun H."/>
            <person name="Pukall R."/>
            <person name="Lucas S."/>
            <person name="Glavina Del Rio T."/>
            <person name="Nolan M."/>
            <person name="Tice H."/>
            <person name="Cheng J.F."/>
            <person name="Pitluck S."/>
            <person name="Liolios K."/>
            <person name="Ivanova N."/>
            <person name="Mavromatis K."/>
            <person name="Ovchinnikova G."/>
            <person name="Pati A."/>
            <person name="Goodwin L."/>
            <person name="Chen A."/>
            <person name="Palaniappan K."/>
            <person name="Land M."/>
            <person name="Hauser L."/>
            <person name="Chang Y.J."/>
            <person name="Jeffries C.D."/>
            <person name="Rohde M."/>
            <person name="Goker M."/>
            <person name="Woyke T."/>
            <person name="Bristow J."/>
            <person name="Eisen J.A."/>
            <person name="Markowitz V."/>
            <person name="Hugenholtz P."/>
            <person name="Kyrpides N.C."/>
            <person name="Klenk H.P."/>
        </authorList>
    </citation>
    <scope>NUCLEOTIDE SEQUENCE [LARGE SCALE GENOMIC DNA]</scope>
    <source>
        <strain evidence="7">ATCC 482 / DSM 20109 / BCRC 11376 / JCM 18109 / NBRC 3775 / NCIMB 8073 / NRS 134</strain>
    </source>
</reference>
<proteinExistence type="predicted"/>